<keyword evidence="7 11" id="KW-0319">Glycerol metabolism</keyword>
<evidence type="ECO:0000256" key="7">
    <source>
        <dbReference type="ARBA" id="ARBA00022798"/>
    </source>
</evidence>
<dbReference type="Proteomes" id="UP001319861">
    <property type="component" value="Chromosome"/>
</dbReference>
<dbReference type="RefSeq" id="WP_229232577.1">
    <property type="nucleotide sequence ID" value="NZ_AP024525.1"/>
</dbReference>
<feature type="domain" description="O-acyltransferase WSD1 C-terminal" evidence="13">
    <location>
        <begin position="308"/>
        <end position="452"/>
    </location>
</feature>
<proteinExistence type="inferred from homology"/>
<keyword evidence="6 11" id="KW-0808">Transferase</keyword>
<comment type="pathway">
    <text evidence="1 11">Glycerolipid metabolism; triacylglycerol biosynthesis.</text>
</comment>
<evidence type="ECO:0000256" key="10">
    <source>
        <dbReference type="ARBA" id="ARBA00048109"/>
    </source>
</evidence>
<comment type="similarity">
    <text evidence="3 11">Belongs to the long-chain O-acyltransferase family.</text>
</comment>
<dbReference type="InterPro" id="IPR009721">
    <property type="entry name" value="O-acyltransferase_WSD1_C"/>
</dbReference>
<evidence type="ECO:0000256" key="8">
    <source>
        <dbReference type="ARBA" id="ARBA00023098"/>
    </source>
</evidence>
<dbReference type="NCBIfam" id="TIGR02946">
    <property type="entry name" value="acyl_WS_DGAT"/>
    <property type="match status" value="1"/>
</dbReference>
<dbReference type="SUPFAM" id="SSF52777">
    <property type="entry name" value="CoA-dependent acyltransferases"/>
    <property type="match status" value="2"/>
</dbReference>
<evidence type="ECO:0000313" key="14">
    <source>
        <dbReference type="EMBL" id="BCT75900.1"/>
    </source>
</evidence>
<dbReference type="EC" id="2.3.1.20" evidence="4 11"/>
<dbReference type="PANTHER" id="PTHR31650:SF1">
    <property type="entry name" value="WAX ESTER SYNTHASE_DIACYLGLYCEROL ACYLTRANSFERASE 4-RELATED"/>
    <property type="match status" value="1"/>
</dbReference>
<accession>A0ABN6FG94</accession>
<evidence type="ECO:0000256" key="6">
    <source>
        <dbReference type="ARBA" id="ARBA00022679"/>
    </source>
</evidence>
<evidence type="ECO:0000256" key="2">
    <source>
        <dbReference type="ARBA" id="ARBA00005189"/>
    </source>
</evidence>
<dbReference type="InterPro" id="IPR014292">
    <property type="entry name" value="Acyl_transf_WS/DGAT"/>
</dbReference>
<keyword evidence="9 11" id="KW-0012">Acyltransferase</keyword>
<evidence type="ECO:0000259" key="12">
    <source>
        <dbReference type="Pfam" id="PF03007"/>
    </source>
</evidence>
<comment type="pathway">
    <text evidence="2">Lipid metabolism.</text>
</comment>
<organism evidence="14 15">
    <name type="scientific">Sinomonas cyclohexanicum</name>
    <name type="common">Corynebacterium cyclohexanicum</name>
    <dbReference type="NCBI Taxonomy" id="322009"/>
    <lineage>
        <taxon>Bacteria</taxon>
        <taxon>Bacillati</taxon>
        <taxon>Actinomycetota</taxon>
        <taxon>Actinomycetes</taxon>
        <taxon>Micrococcales</taxon>
        <taxon>Micrococcaceae</taxon>
        <taxon>Sinomonas</taxon>
    </lineage>
</organism>
<keyword evidence="5 11" id="KW-0444">Lipid biosynthesis</keyword>
<evidence type="ECO:0000256" key="4">
    <source>
        <dbReference type="ARBA" id="ARBA00013244"/>
    </source>
</evidence>
<dbReference type="InterPro" id="IPR045034">
    <property type="entry name" value="O-acyltransferase_WSD1-like"/>
</dbReference>
<gene>
    <name evidence="14" type="ORF">SCMU_17420</name>
</gene>
<evidence type="ECO:0000256" key="3">
    <source>
        <dbReference type="ARBA" id="ARBA00009587"/>
    </source>
</evidence>
<keyword evidence="15" id="KW-1185">Reference proteome</keyword>
<dbReference type="PANTHER" id="PTHR31650">
    <property type="entry name" value="O-ACYLTRANSFERASE (WSD1-LIKE) FAMILY PROTEIN"/>
    <property type="match status" value="1"/>
</dbReference>
<evidence type="ECO:0000256" key="1">
    <source>
        <dbReference type="ARBA" id="ARBA00004771"/>
    </source>
</evidence>
<reference evidence="14 15" key="1">
    <citation type="journal article" date="2021" name="J. Biosci. Bioeng.">
        <title>Identification and characterization of a chc gene cluster responsible for the aromatization pathway of cyclohexanecarboxylate degradation in Sinomonas cyclohexanicum ATCC 51369.</title>
        <authorList>
            <person name="Yamamoto T."/>
            <person name="Hasegawa Y."/>
            <person name="Lau P.C.K."/>
            <person name="Iwaki H."/>
        </authorList>
    </citation>
    <scope>NUCLEOTIDE SEQUENCE [LARGE SCALE GENOMIC DNA]</scope>
    <source>
        <strain evidence="14 15">ATCC 51369</strain>
    </source>
</reference>
<protein>
    <recommendedName>
        <fullName evidence="4 11">Diacylglycerol O-acyltransferase</fullName>
        <ecNumber evidence="4 11">2.3.1.20</ecNumber>
    </recommendedName>
</protein>
<dbReference type="Pfam" id="PF03007">
    <property type="entry name" value="WS_DGAT_cat"/>
    <property type="match status" value="1"/>
</dbReference>
<keyword evidence="8 11" id="KW-0443">Lipid metabolism</keyword>
<dbReference type="InterPro" id="IPR004255">
    <property type="entry name" value="O-acyltransferase_WSD1_N"/>
</dbReference>
<evidence type="ECO:0000259" key="13">
    <source>
        <dbReference type="Pfam" id="PF06974"/>
    </source>
</evidence>
<evidence type="ECO:0000256" key="9">
    <source>
        <dbReference type="ARBA" id="ARBA00023315"/>
    </source>
</evidence>
<dbReference type="Pfam" id="PF06974">
    <property type="entry name" value="WS_DGAT_C"/>
    <property type="match status" value="1"/>
</dbReference>
<dbReference type="EMBL" id="AP024525">
    <property type="protein sequence ID" value="BCT75900.1"/>
    <property type="molecule type" value="Genomic_DNA"/>
</dbReference>
<sequence>MRDRLSALDSMFLAVESDTQSLHVGSVLILGGPEPGPAEFSDLVAARVAAVPILRRKVLRMPLELGRPIWVDDARFRGADHVHHVVLGTPGDARRLREAVSGIMGPRLDPDRPLWEVWQVGGLDNGRWAVLAKSHHTMIDGQSGIDLVQALLADGRDAPPLPPVVSDALPAPLRLQLFGDLLGWLARLPLRAVRLLGRFAASPSEALRRVKQIRFGLAQVVRPDLPPSVLSGPLGPRRSWGWADADLGAVARTAKEAGCTVNDVYLAALAGAYRRFLLDRGEPLAGTVLRAIVPVGHRTTASGGRRRNLASAMFVELPVDLPDARARLAAVTARTAVQKSRAVADATAAFVAAADHVPAPLLAWASRLYGRSRQGRVNVAATNIPGPPQTQFLGGRRVLDFIPYVPVALDVRATSAMVSYAGRLTVGITADADSLPDADRLVHAVGEEFRLLMGATG</sequence>
<feature type="domain" description="O-acyltransferase WSD1-like N-terminal" evidence="12">
    <location>
        <begin position="5"/>
        <end position="265"/>
    </location>
</feature>
<evidence type="ECO:0000256" key="11">
    <source>
        <dbReference type="RuleBase" id="RU361241"/>
    </source>
</evidence>
<evidence type="ECO:0000313" key="15">
    <source>
        <dbReference type="Proteomes" id="UP001319861"/>
    </source>
</evidence>
<evidence type="ECO:0000256" key="5">
    <source>
        <dbReference type="ARBA" id="ARBA00022516"/>
    </source>
</evidence>
<comment type="catalytic activity">
    <reaction evidence="10 11">
        <text>an acyl-CoA + a 1,2-diacyl-sn-glycerol = a triacyl-sn-glycerol + CoA</text>
        <dbReference type="Rhea" id="RHEA:10868"/>
        <dbReference type="ChEBI" id="CHEBI:17815"/>
        <dbReference type="ChEBI" id="CHEBI:57287"/>
        <dbReference type="ChEBI" id="CHEBI:58342"/>
        <dbReference type="ChEBI" id="CHEBI:64615"/>
        <dbReference type="EC" id="2.3.1.20"/>
    </reaction>
</comment>
<name>A0ABN6FG94_SINCY</name>